<accession>A0ACC4DMP7</accession>
<evidence type="ECO:0000313" key="1">
    <source>
        <dbReference type="EMBL" id="KAL3957661.1"/>
    </source>
</evidence>
<organism evidence="1 2">
    <name type="scientific">Purpureocillium lilacinum</name>
    <name type="common">Paecilomyces lilacinus</name>
    <dbReference type="NCBI Taxonomy" id="33203"/>
    <lineage>
        <taxon>Eukaryota</taxon>
        <taxon>Fungi</taxon>
        <taxon>Dikarya</taxon>
        <taxon>Ascomycota</taxon>
        <taxon>Pezizomycotina</taxon>
        <taxon>Sordariomycetes</taxon>
        <taxon>Hypocreomycetidae</taxon>
        <taxon>Hypocreales</taxon>
        <taxon>Ophiocordycipitaceae</taxon>
        <taxon>Purpureocillium</taxon>
    </lineage>
</organism>
<dbReference type="EMBL" id="JBGNUJ010000007">
    <property type="protein sequence ID" value="KAL3957661.1"/>
    <property type="molecule type" value="Genomic_DNA"/>
</dbReference>
<dbReference type="Proteomes" id="UP001638806">
    <property type="component" value="Unassembled WGS sequence"/>
</dbReference>
<protein>
    <submittedName>
        <fullName evidence="1">Uncharacterized protein</fullName>
    </submittedName>
</protein>
<evidence type="ECO:0000313" key="2">
    <source>
        <dbReference type="Proteomes" id="UP001638806"/>
    </source>
</evidence>
<keyword evidence="2" id="KW-1185">Reference proteome</keyword>
<sequence>MSTLFRLVEISSGSITIDGVNISTIGLYDLRSRLAIIPQDPTLFHGTVRSNLDPFGEHTDLELWSALRQADLIPADASFEDRKTDPSRIHLDSIVEEDGLNFSLGQRQLMALARALVRGSQIIVCDEATSSVDMETDDKIQRTMATGFRGKTLLCIAHRLRTIIGYDRICVMDAGQIAELDTPPRCGTRAASSGACATGAASGPRTSRGAREGLLELDTGAAGPSGAK</sequence>
<proteinExistence type="predicted"/>
<comment type="caution">
    <text evidence="1">The sequence shown here is derived from an EMBL/GenBank/DDBJ whole genome shotgun (WGS) entry which is preliminary data.</text>
</comment>
<name>A0ACC4DMP7_PURLI</name>
<gene>
    <name evidence="1" type="ORF">ACCO45_008239</name>
</gene>
<reference evidence="1" key="1">
    <citation type="submission" date="2024-12" db="EMBL/GenBank/DDBJ databases">
        <title>Comparative genomics and development of molecular markers within Purpureocillium lilacinum and among Purpureocillium species.</title>
        <authorList>
            <person name="Yeh Z.-Y."/>
            <person name="Ni N.-T."/>
            <person name="Lo P.-H."/>
            <person name="Mushyakhwo K."/>
            <person name="Lin C.-F."/>
            <person name="Nai Y.-S."/>
        </authorList>
    </citation>
    <scope>NUCLEOTIDE SEQUENCE</scope>
    <source>
        <strain evidence="1">NCHU-NPUST-175</strain>
    </source>
</reference>